<dbReference type="PROSITE" id="PS51898">
    <property type="entry name" value="TYR_RECOMBINASE"/>
    <property type="match status" value="1"/>
</dbReference>
<keyword evidence="3 5" id="KW-0238">DNA-binding</keyword>
<dbReference type="Proteomes" id="UP000830326">
    <property type="component" value="Chromosome"/>
</dbReference>
<dbReference type="CDD" id="cd00397">
    <property type="entry name" value="DNA_BRE_C"/>
    <property type="match status" value="1"/>
</dbReference>
<dbReference type="PANTHER" id="PTHR30349:SF41">
    <property type="entry name" value="INTEGRASE_RECOMBINASE PROTEIN MJ0367-RELATED"/>
    <property type="match status" value="1"/>
</dbReference>
<dbReference type="InterPro" id="IPR050090">
    <property type="entry name" value="Tyrosine_recombinase_XerCD"/>
</dbReference>
<keyword evidence="2" id="KW-0229">DNA integration</keyword>
<feature type="domain" description="Tyr recombinase" evidence="6">
    <location>
        <begin position="107"/>
        <end position="294"/>
    </location>
</feature>
<dbReference type="EMBL" id="CP095075">
    <property type="protein sequence ID" value="UOR12177.1"/>
    <property type="molecule type" value="Genomic_DNA"/>
</dbReference>
<feature type="domain" description="Core-binding (CB)" evidence="7">
    <location>
        <begin position="2"/>
        <end position="88"/>
    </location>
</feature>
<dbReference type="Gene3D" id="1.10.443.10">
    <property type="entry name" value="Intergrase catalytic core"/>
    <property type="match status" value="1"/>
</dbReference>
<protein>
    <submittedName>
        <fullName evidence="8">Tyrosine-type recombinase/integrase</fullName>
    </submittedName>
</protein>
<evidence type="ECO:0000313" key="8">
    <source>
        <dbReference type="EMBL" id="UOR12177.1"/>
    </source>
</evidence>
<gene>
    <name evidence="8" type="ORF">MUO15_01165</name>
</gene>
<dbReference type="Pfam" id="PF13495">
    <property type="entry name" value="Phage_int_SAM_4"/>
    <property type="match status" value="1"/>
</dbReference>
<evidence type="ECO:0000259" key="7">
    <source>
        <dbReference type="PROSITE" id="PS51900"/>
    </source>
</evidence>
<dbReference type="InterPro" id="IPR011010">
    <property type="entry name" value="DNA_brk_join_enz"/>
</dbReference>
<dbReference type="Gene3D" id="1.10.150.130">
    <property type="match status" value="1"/>
</dbReference>
<evidence type="ECO:0000256" key="3">
    <source>
        <dbReference type="ARBA" id="ARBA00023125"/>
    </source>
</evidence>
<evidence type="ECO:0000259" key="6">
    <source>
        <dbReference type="PROSITE" id="PS51898"/>
    </source>
</evidence>
<dbReference type="InterPro" id="IPR002104">
    <property type="entry name" value="Integrase_catalytic"/>
</dbReference>
<reference evidence="8" key="1">
    <citation type="submission" date="2022-04" db="EMBL/GenBank/DDBJ databases">
        <title>Halobacillus sp. isolated from saltern.</title>
        <authorList>
            <person name="Won M."/>
            <person name="Lee C.-M."/>
            <person name="Woen H.-Y."/>
            <person name="Kwon S.-W."/>
        </authorList>
    </citation>
    <scope>NUCLEOTIDE SEQUENCE</scope>
    <source>
        <strain evidence="8">SSHM10-5</strain>
    </source>
</reference>
<comment type="similarity">
    <text evidence="1">Belongs to the 'phage' integrase family.</text>
</comment>
<dbReference type="PANTHER" id="PTHR30349">
    <property type="entry name" value="PHAGE INTEGRASE-RELATED"/>
    <property type="match status" value="1"/>
</dbReference>
<evidence type="ECO:0000256" key="2">
    <source>
        <dbReference type="ARBA" id="ARBA00022908"/>
    </source>
</evidence>
<proteinExistence type="inferred from homology"/>
<evidence type="ECO:0000256" key="4">
    <source>
        <dbReference type="ARBA" id="ARBA00023172"/>
    </source>
</evidence>
<organism evidence="8 9">
    <name type="scientific">Halobacillus amylolyticus</name>
    <dbReference type="NCBI Taxonomy" id="2932259"/>
    <lineage>
        <taxon>Bacteria</taxon>
        <taxon>Bacillati</taxon>
        <taxon>Bacillota</taxon>
        <taxon>Bacilli</taxon>
        <taxon>Bacillales</taxon>
        <taxon>Bacillaceae</taxon>
        <taxon>Halobacillus</taxon>
    </lineage>
</organism>
<evidence type="ECO:0000256" key="1">
    <source>
        <dbReference type="ARBA" id="ARBA00008857"/>
    </source>
</evidence>
<dbReference type="Pfam" id="PF00589">
    <property type="entry name" value="Phage_integrase"/>
    <property type="match status" value="1"/>
</dbReference>
<sequence length="311" mass="36803">MLLLDDLFKEYCFEIEVRGYTNRTIKSYRQSVNRMMIYLQKTHKITMLDEIKTKHLKSYFLHLKSKGRKESYINSIHRTIRSFFRYCEQEEYLTESENPVNNLSWIKQPNTLIETFNDGELRGMLNAYDAKTFLNCRNKVIIMALCDLGIRNFELCSLSSDNVMETTVKIYGKGKKERYIYISPMLKKFMIKYERLKNSYFRDRVIEYNNYFLSFTGRPLTLEAVERIVKLAGEKAKVRSHIRCSPHTLRHYFSQKQLELGADVYSISVLLGHESIDVTKRYLQSIEKQKIVHNAVKTSPLMNLTKGRTKN</sequence>
<dbReference type="InterPro" id="IPR044068">
    <property type="entry name" value="CB"/>
</dbReference>
<evidence type="ECO:0000313" key="9">
    <source>
        <dbReference type="Proteomes" id="UP000830326"/>
    </source>
</evidence>
<dbReference type="SUPFAM" id="SSF56349">
    <property type="entry name" value="DNA breaking-rejoining enzymes"/>
    <property type="match status" value="1"/>
</dbReference>
<dbReference type="InterPro" id="IPR010998">
    <property type="entry name" value="Integrase_recombinase_N"/>
</dbReference>
<keyword evidence="9" id="KW-1185">Reference proteome</keyword>
<evidence type="ECO:0000256" key="5">
    <source>
        <dbReference type="PROSITE-ProRule" id="PRU01248"/>
    </source>
</evidence>
<dbReference type="InterPro" id="IPR004107">
    <property type="entry name" value="Integrase_SAM-like_N"/>
</dbReference>
<accession>A0ABY4HCL7</accession>
<dbReference type="InterPro" id="IPR013762">
    <property type="entry name" value="Integrase-like_cat_sf"/>
</dbReference>
<keyword evidence="4" id="KW-0233">DNA recombination</keyword>
<dbReference type="PROSITE" id="PS51900">
    <property type="entry name" value="CB"/>
    <property type="match status" value="1"/>
</dbReference>
<name>A0ABY4HCL7_9BACI</name>
<dbReference type="RefSeq" id="WP_245032792.1">
    <property type="nucleotide sequence ID" value="NZ_CP095075.1"/>
</dbReference>